<feature type="compositionally biased region" description="Gly residues" evidence="1">
    <location>
        <begin position="1"/>
        <end position="10"/>
    </location>
</feature>
<evidence type="ECO:0000256" key="1">
    <source>
        <dbReference type="SAM" id="MobiDB-lite"/>
    </source>
</evidence>
<dbReference type="Proteomes" id="UP000466517">
    <property type="component" value="Chromosome"/>
</dbReference>
<gene>
    <name evidence="2" type="ORF">MMAD_29500</name>
</gene>
<keyword evidence="3" id="KW-1185">Reference proteome</keyword>
<protein>
    <submittedName>
        <fullName evidence="2">Uncharacterized protein</fullName>
    </submittedName>
</protein>
<reference evidence="2 3" key="1">
    <citation type="journal article" date="2019" name="Emerg. Microbes Infect.">
        <title>Comprehensive subspecies identification of 175 nontuberculous mycobacteria species based on 7547 genomic profiles.</title>
        <authorList>
            <person name="Matsumoto Y."/>
            <person name="Kinjo T."/>
            <person name="Motooka D."/>
            <person name="Nabeya D."/>
            <person name="Jung N."/>
            <person name="Uechi K."/>
            <person name="Horii T."/>
            <person name="Iida T."/>
            <person name="Fujita J."/>
            <person name="Nakamura S."/>
        </authorList>
    </citation>
    <scope>NUCLEOTIDE SEQUENCE [LARGE SCALE GENOMIC DNA]</scope>
    <source>
        <strain evidence="2 3">JCM 13574</strain>
    </source>
</reference>
<evidence type="ECO:0000313" key="3">
    <source>
        <dbReference type="Proteomes" id="UP000466517"/>
    </source>
</evidence>
<dbReference type="EMBL" id="AP022610">
    <property type="protein sequence ID" value="BBZ28655.1"/>
    <property type="molecule type" value="Genomic_DNA"/>
</dbReference>
<accession>A0A7I7XHU6</accession>
<name>A0A7I7XHU6_9MYCO</name>
<proteinExistence type="predicted"/>
<dbReference type="AlphaFoldDB" id="A0A7I7XHU6"/>
<feature type="region of interest" description="Disordered" evidence="1">
    <location>
        <begin position="1"/>
        <end position="30"/>
    </location>
</feature>
<organism evidence="2 3">
    <name type="scientific">Mycolicibacterium madagascariense</name>
    <dbReference type="NCBI Taxonomy" id="212765"/>
    <lineage>
        <taxon>Bacteria</taxon>
        <taxon>Bacillati</taxon>
        <taxon>Actinomycetota</taxon>
        <taxon>Actinomycetes</taxon>
        <taxon>Mycobacteriales</taxon>
        <taxon>Mycobacteriaceae</taxon>
        <taxon>Mycolicibacterium</taxon>
    </lineage>
</organism>
<sequence>MGGAGAGTGATGSAPAGDAVANASSTPDAHPANTVAIVTVFLDFTNDPSPVASETVVAHGSIKNQACFVTAQSLHG</sequence>
<dbReference type="KEGG" id="mmag:MMAD_29500"/>
<evidence type="ECO:0000313" key="2">
    <source>
        <dbReference type="EMBL" id="BBZ28655.1"/>
    </source>
</evidence>